<dbReference type="GO" id="GO:0016301">
    <property type="term" value="F:kinase activity"/>
    <property type="evidence" value="ECO:0007669"/>
    <property type="project" value="UniProtKB-KW"/>
</dbReference>
<evidence type="ECO:0000256" key="1">
    <source>
        <dbReference type="SAM" id="MobiDB-lite"/>
    </source>
</evidence>
<dbReference type="EMBL" id="CP019937">
    <property type="protein sequence ID" value="ARO15094.1"/>
    <property type="molecule type" value="Genomic_DNA"/>
</dbReference>
<dbReference type="OrthoDB" id="7161229at2"/>
<dbReference type="Gene3D" id="3.30.1150.10">
    <property type="match status" value="1"/>
</dbReference>
<dbReference type="Proteomes" id="UP000242447">
    <property type="component" value="Chromosome"/>
</dbReference>
<protein>
    <submittedName>
        <fullName evidence="2">Putative CheA signal transduction histidine kinase</fullName>
    </submittedName>
</protein>
<gene>
    <name evidence="2" type="ORF">BVG79_01750</name>
</gene>
<feature type="compositionally biased region" description="Low complexity" evidence="1">
    <location>
        <begin position="155"/>
        <end position="179"/>
    </location>
</feature>
<feature type="compositionally biased region" description="Low complexity" evidence="1">
    <location>
        <begin position="201"/>
        <end position="277"/>
    </location>
</feature>
<accession>A0A1W6P0X8</accession>
<name>A0A1W6P0X8_9RHOB</name>
<proteinExistence type="predicted"/>
<evidence type="ECO:0000313" key="2">
    <source>
        <dbReference type="EMBL" id="ARO15094.1"/>
    </source>
</evidence>
<dbReference type="KEGG" id="kro:BVG79_01750"/>
<reference evidence="2 3" key="1">
    <citation type="submission" date="2017-02" db="EMBL/GenBank/DDBJ databases">
        <title>Ketogulonicigenium robustum SPU B003 Genome sequencing and assembly.</title>
        <authorList>
            <person name="Li Y."/>
            <person name="Liu L."/>
            <person name="Wang C."/>
            <person name="Zhang M."/>
            <person name="Zhang T."/>
            <person name="Zhang Y."/>
        </authorList>
    </citation>
    <scope>NUCLEOTIDE SEQUENCE [LARGE SCALE GENOMIC DNA]</scope>
    <source>
        <strain evidence="2 3">SPU_B003</strain>
    </source>
</reference>
<dbReference type="STRING" id="92947.BVG79_01750"/>
<sequence>MERLGFNTIGAKVSVVGHVGLIVWMVFGLRLASDPLEFTFPDVSVISGEQFDQMVANSVPQVQTEVGQTEAASSEPVSPTAPVPPTRPDTPPVDAPAPTPSEAVPTPEAAPEAVPTPDLAPQVTQPAVPVPDATPTAPQVAPQVVESQPTPPAPDAGATDAAVAPRPVPRPAQRIAPEAAPAPPVDAQTAPEVQQAVSPDAATPTEVTEAQEQTAPEEATTQTVTEADRPAAAPVNVPRPQNRPRQIATAPTQSETTSTQSSAAATPPQSTAAAPSTSNDDIMAALNAAQDTPAASPTPGAAPLTGAEQDALRVAVQGCWSVDAGAMSGQVTVAVAFELDRSGRVVGNQVRLVESNGSGAAEQAAFEAARRAILRCQGDGYRMPADKYESWQNIVMDFDPSQMRLR</sequence>
<organism evidence="2 3">
    <name type="scientific">Ketogulonicigenium robustum</name>
    <dbReference type="NCBI Taxonomy" id="92947"/>
    <lineage>
        <taxon>Bacteria</taxon>
        <taxon>Pseudomonadati</taxon>
        <taxon>Pseudomonadota</taxon>
        <taxon>Alphaproteobacteria</taxon>
        <taxon>Rhodobacterales</taxon>
        <taxon>Roseobacteraceae</taxon>
        <taxon>Ketogulonicigenium</taxon>
    </lineage>
</organism>
<feature type="region of interest" description="Disordered" evidence="1">
    <location>
        <begin position="65"/>
        <end position="277"/>
    </location>
</feature>
<keyword evidence="3" id="KW-1185">Reference proteome</keyword>
<keyword evidence="2" id="KW-0808">Transferase</keyword>
<feature type="compositionally biased region" description="Pro residues" evidence="1">
    <location>
        <begin position="79"/>
        <end position="99"/>
    </location>
</feature>
<keyword evidence="2" id="KW-0418">Kinase</keyword>
<dbReference type="RefSeq" id="WP_085786536.1">
    <property type="nucleotide sequence ID" value="NZ_CP019937.1"/>
</dbReference>
<feature type="compositionally biased region" description="Low complexity" evidence="1">
    <location>
        <begin position="100"/>
        <end position="145"/>
    </location>
</feature>
<evidence type="ECO:0000313" key="3">
    <source>
        <dbReference type="Proteomes" id="UP000242447"/>
    </source>
</evidence>
<dbReference type="AlphaFoldDB" id="A0A1W6P0X8"/>
<dbReference type="SUPFAM" id="SSF74653">
    <property type="entry name" value="TolA/TonB C-terminal domain"/>
    <property type="match status" value="1"/>
</dbReference>